<sequence length="338" mass="38502">MDSTSSNPQAIVACNGKVFQNGQIWSYCSGINDFPLYYGVIQKISAIQVAEQETKYKLHVRRFMATRSPDDVVSPGVSVGQMRKRSEHGDSCNTRNTERESKTVPPHRNAERKPEALCFPKEGKVFQAGQVWSFSNGYSDIPRYYGRIQNITLSQGLEQAPELELHVGRLRVKPYQKDVIQWKDKRMPIGCGSFLVNKGCTIFPPSRLLHQLVRQTSMEGNECTILPKIGDVWAIYQTWDPSYKLSDLEANVFDFEMVEVLDDASDFKVLSLESVYLCNRDGEKKEVLRAAKSRTSYCCDDEDGVIFTIKKSKMRRFSHWIPASKVTNKIKSKTFKLA</sequence>
<evidence type="ECO:0000313" key="4">
    <source>
        <dbReference type="Proteomes" id="UP000467841"/>
    </source>
</evidence>
<feature type="domain" description="DUF3444" evidence="2">
    <location>
        <begin position="113"/>
        <end position="329"/>
    </location>
</feature>
<evidence type="ECO:0000256" key="1">
    <source>
        <dbReference type="SAM" id="MobiDB-lite"/>
    </source>
</evidence>
<dbReference type="PANTHER" id="PTHR45089:SF56">
    <property type="entry name" value="DUF3444 DOMAIN-CONTAINING PROTEIN"/>
    <property type="match status" value="1"/>
</dbReference>
<feature type="compositionally biased region" description="Basic and acidic residues" evidence="1">
    <location>
        <begin position="96"/>
        <end position="113"/>
    </location>
</feature>
<dbReference type="EMBL" id="CACVBM020001906">
    <property type="protein sequence ID" value="CAA7061912.1"/>
    <property type="molecule type" value="Genomic_DNA"/>
</dbReference>
<dbReference type="Pfam" id="PF11926">
    <property type="entry name" value="DUF3444"/>
    <property type="match status" value="1"/>
</dbReference>
<gene>
    <name evidence="3" type="ORF">MERR_LOCUS49148</name>
</gene>
<keyword evidence="4" id="KW-1185">Reference proteome</keyword>
<feature type="region of interest" description="Disordered" evidence="1">
    <location>
        <begin position="72"/>
        <end position="113"/>
    </location>
</feature>
<dbReference type="PANTHER" id="PTHR45089">
    <property type="entry name" value="DNAJ HEAT SHOCK AMINO-TERMINAL DOMAIN PROTEIN-RELATED"/>
    <property type="match status" value="1"/>
</dbReference>
<comment type="caution">
    <text evidence="3">The sequence shown here is derived from an EMBL/GenBank/DDBJ whole genome shotgun (WGS) entry which is preliminary data.</text>
</comment>
<proteinExistence type="predicted"/>
<reference evidence="3" key="1">
    <citation type="submission" date="2020-01" db="EMBL/GenBank/DDBJ databases">
        <authorList>
            <person name="Mishra B."/>
        </authorList>
    </citation>
    <scope>NUCLEOTIDE SEQUENCE [LARGE SCALE GENOMIC DNA]</scope>
</reference>
<protein>
    <recommendedName>
        <fullName evidence="2">DUF3444 domain-containing protein</fullName>
    </recommendedName>
</protein>
<name>A0A6D2L5J4_9BRAS</name>
<evidence type="ECO:0000259" key="2">
    <source>
        <dbReference type="Pfam" id="PF11926"/>
    </source>
</evidence>
<organism evidence="3 4">
    <name type="scientific">Microthlaspi erraticum</name>
    <dbReference type="NCBI Taxonomy" id="1685480"/>
    <lineage>
        <taxon>Eukaryota</taxon>
        <taxon>Viridiplantae</taxon>
        <taxon>Streptophyta</taxon>
        <taxon>Embryophyta</taxon>
        <taxon>Tracheophyta</taxon>
        <taxon>Spermatophyta</taxon>
        <taxon>Magnoliopsida</taxon>
        <taxon>eudicotyledons</taxon>
        <taxon>Gunneridae</taxon>
        <taxon>Pentapetalae</taxon>
        <taxon>rosids</taxon>
        <taxon>malvids</taxon>
        <taxon>Brassicales</taxon>
        <taxon>Brassicaceae</taxon>
        <taxon>Coluteocarpeae</taxon>
        <taxon>Microthlaspi</taxon>
    </lineage>
</organism>
<dbReference type="InterPro" id="IPR024593">
    <property type="entry name" value="DUF3444"/>
</dbReference>
<dbReference type="AlphaFoldDB" id="A0A6D2L5J4"/>
<accession>A0A6D2L5J4</accession>
<dbReference type="OrthoDB" id="10250354at2759"/>
<evidence type="ECO:0000313" key="3">
    <source>
        <dbReference type="EMBL" id="CAA7061912.1"/>
    </source>
</evidence>
<dbReference type="Proteomes" id="UP000467841">
    <property type="component" value="Unassembled WGS sequence"/>
</dbReference>